<dbReference type="Pfam" id="PF00453">
    <property type="entry name" value="Ribosomal_L20"/>
    <property type="match status" value="1"/>
</dbReference>
<comment type="subcellular location">
    <subcellularLocation>
        <location evidence="7">Plastid</location>
        <location evidence="7">Chloroplast</location>
    </subcellularLocation>
</comment>
<organism evidence="9">
    <name type="scientific">Roya obtusa</name>
    <dbReference type="NCBI Taxonomy" id="104537"/>
    <lineage>
        <taxon>Eukaryota</taxon>
        <taxon>Viridiplantae</taxon>
        <taxon>Streptophyta</taxon>
        <taxon>Zygnematophyceae</taxon>
        <taxon>Zygnematophycidae</taxon>
        <taxon>Zygnematales</taxon>
        <taxon>Mesotaeniaceae</taxon>
        <taxon>Roya</taxon>
    </lineage>
</organism>
<protein>
    <recommendedName>
        <fullName evidence="6 7">Large ribosomal subunit protein bL20c</fullName>
    </recommendedName>
</protein>
<proteinExistence type="inferred from homology"/>
<dbReference type="FunFam" id="1.10.1900.20:FF:000001">
    <property type="entry name" value="50S ribosomal protein L20"/>
    <property type="match status" value="1"/>
</dbReference>
<dbReference type="GO" id="GO:0003735">
    <property type="term" value="F:structural constituent of ribosome"/>
    <property type="evidence" value="ECO:0007669"/>
    <property type="project" value="InterPro"/>
</dbReference>
<dbReference type="GeneID" id="27986820"/>
<dbReference type="NCBIfam" id="TIGR01032">
    <property type="entry name" value="rplT_bact"/>
    <property type="match status" value="1"/>
</dbReference>
<dbReference type="GO" id="GO:0019843">
    <property type="term" value="F:rRNA binding"/>
    <property type="evidence" value="ECO:0007669"/>
    <property type="project" value="UniProtKB-UniRule"/>
</dbReference>
<dbReference type="Gene3D" id="1.10.1900.20">
    <property type="entry name" value="Ribosomal protein L20"/>
    <property type="match status" value="1"/>
</dbReference>
<keyword evidence="9" id="KW-0150">Chloroplast</keyword>
<dbReference type="EMBL" id="KU646496">
    <property type="protein sequence ID" value="ANI25967.1"/>
    <property type="molecule type" value="Genomic_DNA"/>
</dbReference>
<gene>
    <name evidence="7 9" type="primary">rpl20</name>
</gene>
<dbReference type="PANTHER" id="PTHR10986">
    <property type="entry name" value="39S RIBOSOMAL PROTEIN L20"/>
    <property type="match status" value="1"/>
</dbReference>
<evidence type="ECO:0000256" key="1">
    <source>
        <dbReference type="ARBA" id="ARBA00007698"/>
    </source>
</evidence>
<evidence type="ECO:0000256" key="8">
    <source>
        <dbReference type="RuleBase" id="RU000561"/>
    </source>
</evidence>
<dbReference type="GO" id="GO:0005840">
    <property type="term" value="C:ribosome"/>
    <property type="evidence" value="ECO:0007669"/>
    <property type="project" value="UniProtKB-KW"/>
</dbReference>
<dbReference type="InterPro" id="IPR005813">
    <property type="entry name" value="Ribosomal_bL20"/>
</dbReference>
<evidence type="ECO:0000256" key="6">
    <source>
        <dbReference type="ARBA" id="ARBA00035295"/>
    </source>
</evidence>
<dbReference type="HAMAP" id="MF_00382">
    <property type="entry name" value="Ribosomal_bL20"/>
    <property type="match status" value="1"/>
</dbReference>
<comment type="similarity">
    <text evidence="1 7 8">Belongs to the bacterial ribosomal protein bL20 family.</text>
</comment>
<dbReference type="SUPFAM" id="SSF74731">
    <property type="entry name" value="Ribosomal protein L20"/>
    <property type="match status" value="1"/>
</dbReference>
<evidence type="ECO:0000256" key="7">
    <source>
        <dbReference type="HAMAP-Rule" id="MF_00382"/>
    </source>
</evidence>
<sequence>MNVLKSRLYSLEIFEKLLKFTHSCLGRLKKSTLWIVSFFYIRLTDLIEDFVHEECHLLQKFDLYFFYCLQYIYMTRVKRGYVARRRRNRILAITAGFKRAHSRLFRPANQQAMKALVSSSRDRVRRKRDFRQLWITRMNAAVRQKGISYSKFIHQLYKNKIGLNRKMISQIAVLDNDAFVQIFNKINEKDA</sequence>
<dbReference type="PRINTS" id="PR00062">
    <property type="entry name" value="RIBOSOMALL20"/>
</dbReference>
<comment type="function">
    <text evidence="7">Binds directly to 23S ribosomal RNA and is necessary for the in vitro assembly process of the 50S ribosomal subunit. It is not involved in the protein synthesizing functions of that subunit.</text>
</comment>
<keyword evidence="4 7" id="KW-0689">Ribosomal protein</keyword>
<evidence type="ECO:0000256" key="4">
    <source>
        <dbReference type="ARBA" id="ARBA00022980"/>
    </source>
</evidence>
<keyword evidence="9" id="KW-0934">Plastid</keyword>
<dbReference type="CDD" id="cd07026">
    <property type="entry name" value="Ribosomal_L20"/>
    <property type="match status" value="1"/>
</dbReference>
<dbReference type="PROSITE" id="PS00937">
    <property type="entry name" value="RIBOSOMAL_L20"/>
    <property type="match status" value="1"/>
</dbReference>
<dbReference type="GO" id="GO:0009507">
    <property type="term" value="C:chloroplast"/>
    <property type="evidence" value="ECO:0007669"/>
    <property type="project" value="UniProtKB-SubCell"/>
</dbReference>
<dbReference type="RefSeq" id="YP_009256874.1">
    <property type="nucleotide sequence ID" value="NC_030315.1"/>
</dbReference>
<dbReference type="Gene3D" id="6.10.160.10">
    <property type="match status" value="1"/>
</dbReference>
<name>A0A191T6G9_9VIRI</name>
<keyword evidence="2 7" id="KW-0699">rRNA-binding</keyword>
<evidence type="ECO:0000256" key="5">
    <source>
        <dbReference type="ARBA" id="ARBA00023274"/>
    </source>
</evidence>
<evidence type="ECO:0000313" key="9">
    <source>
        <dbReference type="EMBL" id="ANI25967.1"/>
    </source>
</evidence>
<dbReference type="GO" id="GO:0006412">
    <property type="term" value="P:translation"/>
    <property type="evidence" value="ECO:0007669"/>
    <property type="project" value="InterPro"/>
</dbReference>
<accession>A0A191T6G9</accession>
<evidence type="ECO:0000256" key="2">
    <source>
        <dbReference type="ARBA" id="ARBA00022730"/>
    </source>
</evidence>
<dbReference type="AlphaFoldDB" id="A0A191T6G9"/>
<keyword evidence="3 7" id="KW-0694">RNA-binding</keyword>
<dbReference type="InterPro" id="IPR035566">
    <property type="entry name" value="Ribosomal_protein_bL20_C"/>
</dbReference>
<evidence type="ECO:0000256" key="3">
    <source>
        <dbReference type="ARBA" id="ARBA00022884"/>
    </source>
</evidence>
<dbReference type="GO" id="GO:1990904">
    <property type="term" value="C:ribonucleoprotein complex"/>
    <property type="evidence" value="ECO:0007669"/>
    <property type="project" value="UniProtKB-KW"/>
</dbReference>
<dbReference type="InterPro" id="IPR049946">
    <property type="entry name" value="RIBOSOMAL_L20_CS"/>
</dbReference>
<keyword evidence="5 7" id="KW-0687">Ribonucleoprotein</keyword>
<dbReference type="GO" id="GO:0000027">
    <property type="term" value="P:ribosomal large subunit assembly"/>
    <property type="evidence" value="ECO:0007669"/>
    <property type="project" value="UniProtKB-UniRule"/>
</dbReference>
<geneLocation type="chloroplast" evidence="9"/>
<reference evidence="9" key="1">
    <citation type="journal article" date="2016" name="Front. Plant Sci.">
        <title>Comparative Chloroplast Genome Analyses of Streptophyte Green Algae Uncover Major Structural Alterations in the Klebsormidiophyceae, Coleochaetophyceae and Zygnematophyceae.</title>
        <authorList>
            <person name="Lemieux C."/>
            <person name="Otis C."/>
            <person name="Turmel M."/>
        </authorList>
    </citation>
    <scope>NUCLEOTIDE SEQUENCE</scope>
</reference>